<dbReference type="GO" id="GO:0004803">
    <property type="term" value="F:transposase activity"/>
    <property type="evidence" value="ECO:0007669"/>
    <property type="project" value="InterPro"/>
</dbReference>
<organism evidence="4 5">
    <name type="scientific">Fischerella thermalis CCMEE 5318</name>
    <dbReference type="NCBI Taxonomy" id="2019666"/>
    <lineage>
        <taxon>Bacteria</taxon>
        <taxon>Bacillati</taxon>
        <taxon>Cyanobacteriota</taxon>
        <taxon>Cyanophyceae</taxon>
        <taxon>Nostocales</taxon>
        <taxon>Hapalosiphonaceae</taxon>
        <taxon>Fischerella</taxon>
    </lineage>
</organism>
<dbReference type="PANTHER" id="PTHR33055">
    <property type="entry name" value="TRANSPOSASE FOR INSERTION SEQUENCE ELEMENT IS1111A"/>
    <property type="match status" value="1"/>
</dbReference>
<evidence type="ECO:0000259" key="2">
    <source>
        <dbReference type="Pfam" id="PF01548"/>
    </source>
</evidence>
<dbReference type="InterPro" id="IPR002525">
    <property type="entry name" value="Transp_IS110-like_N"/>
</dbReference>
<dbReference type="PANTHER" id="PTHR33055:SF13">
    <property type="entry name" value="TRANSPOSASE"/>
    <property type="match status" value="1"/>
</dbReference>
<protein>
    <submittedName>
        <fullName evidence="4">IS110 family transposase</fullName>
    </submittedName>
</protein>
<dbReference type="GO" id="GO:0003677">
    <property type="term" value="F:DNA binding"/>
    <property type="evidence" value="ECO:0007669"/>
    <property type="project" value="InterPro"/>
</dbReference>
<evidence type="ECO:0000313" key="4">
    <source>
        <dbReference type="EMBL" id="PMB20391.1"/>
    </source>
</evidence>
<keyword evidence="1" id="KW-0175">Coiled coil</keyword>
<dbReference type="NCBIfam" id="NF033542">
    <property type="entry name" value="transpos_IS110"/>
    <property type="match status" value="1"/>
</dbReference>
<dbReference type="AlphaFoldDB" id="A0A2N6LC40"/>
<dbReference type="InterPro" id="IPR047650">
    <property type="entry name" value="Transpos_IS110"/>
</dbReference>
<reference evidence="4 5" key="1">
    <citation type="submission" date="2017-07" db="EMBL/GenBank/DDBJ databases">
        <title>Genomes of Fischerella (Mastigocladus) sp. strains.</title>
        <authorList>
            <person name="Miller S.R."/>
        </authorList>
    </citation>
    <scope>NUCLEOTIDE SEQUENCE [LARGE SCALE GENOMIC DNA]</scope>
    <source>
        <strain evidence="4 5">CCMEE 5318</strain>
    </source>
</reference>
<dbReference type="Pfam" id="PF01548">
    <property type="entry name" value="DEDD_Tnp_IS110"/>
    <property type="match status" value="1"/>
</dbReference>
<dbReference type="Pfam" id="PF02371">
    <property type="entry name" value="Transposase_20"/>
    <property type="match status" value="1"/>
</dbReference>
<evidence type="ECO:0000256" key="1">
    <source>
        <dbReference type="SAM" id="Coils"/>
    </source>
</evidence>
<dbReference type="GO" id="GO:0006313">
    <property type="term" value="P:DNA transposition"/>
    <property type="evidence" value="ECO:0007669"/>
    <property type="project" value="InterPro"/>
</dbReference>
<dbReference type="Proteomes" id="UP000235081">
    <property type="component" value="Unassembled WGS sequence"/>
</dbReference>
<accession>A0A2N6LC40</accession>
<comment type="caution">
    <text evidence="4">The sequence shown here is derived from an EMBL/GenBank/DDBJ whole genome shotgun (WGS) entry which is preliminary data.</text>
</comment>
<evidence type="ECO:0000313" key="5">
    <source>
        <dbReference type="Proteomes" id="UP000235081"/>
    </source>
</evidence>
<evidence type="ECO:0000259" key="3">
    <source>
        <dbReference type="Pfam" id="PF02371"/>
    </source>
</evidence>
<feature type="domain" description="Transposase IS110-like N-terminal" evidence="2">
    <location>
        <begin position="12"/>
        <end position="154"/>
    </location>
</feature>
<feature type="domain" description="Transposase IS116/IS110/IS902 C-terminal" evidence="3">
    <location>
        <begin position="196"/>
        <end position="279"/>
    </location>
</feature>
<name>A0A2N6LC40_9CYAN</name>
<proteinExistence type="predicted"/>
<sequence>MTHTTQTTARYVGIDVSQKTLTIAIYPTDEVWTIDNTREHHTALVQHLAHLPIQRVLLESSGGYEKAVVSALQQAGLPVVVVPAQRARYFAKSMRGDLKTDRADARMLAYFACCYPVQPVAPCSPVQAELKELWARREQLVQQVEREKKRLQTVQSEAVRASLARMLAVLKDEIAQIEARVEELIASDAALAQKAALLQTAVGVGRVVAYGLVAELPELGQVSHRAIAALAGLAPVRCESGDWVGRARVRGGRPRVRRLLYQAAVVASTHDGRWRAVYEGLLGRRKVKKVALCAVARQLLVVLNAMVRDGRAYERVQA</sequence>
<dbReference type="EMBL" id="NMQE01000516">
    <property type="protein sequence ID" value="PMB20391.1"/>
    <property type="molecule type" value="Genomic_DNA"/>
</dbReference>
<dbReference type="InterPro" id="IPR003346">
    <property type="entry name" value="Transposase_20"/>
</dbReference>
<gene>
    <name evidence="4" type="ORF">CEN46_16660</name>
</gene>
<feature type="coiled-coil region" evidence="1">
    <location>
        <begin position="137"/>
        <end position="187"/>
    </location>
</feature>
<dbReference type="RefSeq" id="WP_102182415.1">
    <property type="nucleotide sequence ID" value="NZ_NMQE01000516.1"/>
</dbReference>